<reference evidence="1 2" key="1">
    <citation type="submission" date="2018-02" db="EMBL/GenBank/DDBJ databases">
        <title>The draft genome of Sphingobacterium sp. 5JN-11.</title>
        <authorList>
            <person name="Liu L."/>
            <person name="Li L."/>
            <person name="Liang L."/>
            <person name="Zhang X."/>
            <person name="Wang T."/>
        </authorList>
    </citation>
    <scope>NUCLEOTIDE SEQUENCE [LARGE SCALE GENOMIC DNA]</scope>
    <source>
        <strain evidence="1 2">5JN-11</strain>
    </source>
</reference>
<evidence type="ECO:0000313" key="2">
    <source>
        <dbReference type="Proteomes" id="UP000239711"/>
    </source>
</evidence>
<gene>
    <name evidence="1" type="ORF">C5745_02910</name>
</gene>
<accession>A0A2S9J7Y1</accession>
<dbReference type="OrthoDB" id="1043955at2"/>
<proteinExistence type="predicted"/>
<name>A0A2S9J7Y1_9SPHI</name>
<keyword evidence="2" id="KW-1185">Reference proteome</keyword>
<sequence length="209" mass="24340">MSRFLTCNFFLLFFFVSCGTYQYPNASGIRGSAPKELNNYYIDTAQTLVYRAKLDAFKKHINGSLLVKTLGRNEHRVALVSDFGQTLFDVSVLPDGYELHYAMHDLNRRMIVKEVVNIFRTMTEQRYATSAVMFANQQHYYPVYVVDNCYYVIKERRVERIQQIKGAKEHLTILYSEWSEEDMPTSIVAEHKKFPLTIALTLDVDQSTF</sequence>
<dbReference type="AlphaFoldDB" id="A0A2S9J7Y1"/>
<dbReference type="EMBL" id="PVBQ01000002">
    <property type="protein sequence ID" value="PRD48905.1"/>
    <property type="molecule type" value="Genomic_DNA"/>
</dbReference>
<organism evidence="1 2">
    <name type="scientific">Sphingobacterium haloxyli</name>
    <dbReference type="NCBI Taxonomy" id="2100533"/>
    <lineage>
        <taxon>Bacteria</taxon>
        <taxon>Pseudomonadati</taxon>
        <taxon>Bacteroidota</taxon>
        <taxon>Sphingobacteriia</taxon>
        <taxon>Sphingobacteriales</taxon>
        <taxon>Sphingobacteriaceae</taxon>
        <taxon>Sphingobacterium</taxon>
    </lineage>
</organism>
<dbReference type="Proteomes" id="UP000239711">
    <property type="component" value="Unassembled WGS sequence"/>
</dbReference>
<dbReference type="PROSITE" id="PS51257">
    <property type="entry name" value="PROKAR_LIPOPROTEIN"/>
    <property type="match status" value="1"/>
</dbReference>
<evidence type="ECO:0000313" key="1">
    <source>
        <dbReference type="EMBL" id="PRD48905.1"/>
    </source>
</evidence>
<comment type="caution">
    <text evidence="1">The sequence shown here is derived from an EMBL/GenBank/DDBJ whole genome shotgun (WGS) entry which is preliminary data.</text>
</comment>
<dbReference type="RefSeq" id="WP_105715470.1">
    <property type="nucleotide sequence ID" value="NZ_PVBQ01000002.1"/>
</dbReference>
<protein>
    <submittedName>
        <fullName evidence="1">Uncharacterized protein</fullName>
    </submittedName>
</protein>